<dbReference type="PROSITE" id="PS51257">
    <property type="entry name" value="PROKAR_LIPOPROTEIN"/>
    <property type="match status" value="1"/>
</dbReference>
<accession>A0AAF0CB91</accession>
<feature type="signal peptide" evidence="4">
    <location>
        <begin position="1"/>
        <end position="18"/>
    </location>
</feature>
<feature type="region of interest" description="Disordered" evidence="3">
    <location>
        <begin position="28"/>
        <end position="48"/>
    </location>
</feature>
<dbReference type="GO" id="GO:0005737">
    <property type="term" value="C:cytoplasm"/>
    <property type="evidence" value="ECO:0007669"/>
    <property type="project" value="TreeGrafter"/>
</dbReference>
<keyword evidence="6" id="KW-1185">Reference proteome</keyword>
<dbReference type="PANTHER" id="PTHR23422:SF9">
    <property type="entry name" value="ZN-DEPENDENT HYDROLASE"/>
    <property type="match status" value="1"/>
</dbReference>
<evidence type="ECO:0000256" key="1">
    <source>
        <dbReference type="ARBA" id="ARBA00022723"/>
    </source>
</evidence>
<evidence type="ECO:0000256" key="2">
    <source>
        <dbReference type="ARBA" id="ARBA00022801"/>
    </source>
</evidence>
<evidence type="ECO:0000256" key="3">
    <source>
        <dbReference type="SAM" id="MobiDB-lite"/>
    </source>
</evidence>
<keyword evidence="4" id="KW-0732">Signal</keyword>
<evidence type="ECO:0000313" key="5">
    <source>
        <dbReference type="EMBL" id="WDI30295.1"/>
    </source>
</evidence>
<dbReference type="GO" id="GO:0046872">
    <property type="term" value="F:metal ion binding"/>
    <property type="evidence" value="ECO:0007669"/>
    <property type="project" value="UniProtKB-KW"/>
</dbReference>
<sequence length="570" mass="63570">MKRFPVRPVLAASILAIAAACSNQEASAPANQAAEKPSGGEETVETASAETLQKMRAQFAVVEMDPDTSFLTDEERAVINKLNQVGVLMSEIYLRQRSEKNPAWREEIAAHDGPNSDLLLNLFDLHFGPWDTLDNNKPFYGDTRMPDGAAFYPADMTKEELDAWIDAHPEDEAAFQSWYTVIRRDGEGGLVAIPYSEHYREWLEPAAQLMREAADITTNESLKRFLTLRAEAFLTDDYYESEMAWMDLDGPIEAAIGPYEVYTDALFGNKTAFEAFITVKNPEESAALAKYKDYLRDMEANLPVDESYKNFQRGFESPIAVTYQVHGGGDNVPGVQTIAFNLPNDERVREAKGAKKVILNNVLGAKFDRILQPMAQVVLVQDQAGLVKKEHMINKTLFHELSHSLGPGTITVDGEETTVNAQLQELYSPIEEGKADIMGGYNVLYMMERGELPAAEKESYLATHFVGLFRSMRFGVVAAHARGAAFQYTYFKNAGAFTEENGKFRLDFEKLEQAIRDLTRDVVIIQGDGNYDAAKTFLDDYANLDADAEAVIASLEHLPVDIQPVYADEL</sequence>
<dbReference type="RefSeq" id="WP_274492093.1">
    <property type="nucleotide sequence ID" value="NZ_CP118166.1"/>
</dbReference>
<name>A0AAF0CB91_9PROT</name>
<dbReference type="GO" id="GO:0008239">
    <property type="term" value="F:dipeptidyl-peptidase activity"/>
    <property type="evidence" value="ECO:0007669"/>
    <property type="project" value="TreeGrafter"/>
</dbReference>
<gene>
    <name evidence="5" type="ORF">PUV54_10030</name>
</gene>
<dbReference type="PANTHER" id="PTHR23422">
    <property type="entry name" value="DIPEPTIDYL PEPTIDASE III-RELATED"/>
    <property type="match status" value="1"/>
</dbReference>
<evidence type="ECO:0008006" key="7">
    <source>
        <dbReference type="Google" id="ProtNLM"/>
    </source>
</evidence>
<feature type="chain" id="PRO_5042187705" description="Peptidase family M49" evidence="4">
    <location>
        <begin position="19"/>
        <end position="570"/>
    </location>
</feature>
<proteinExistence type="predicted"/>
<dbReference type="EMBL" id="CP118166">
    <property type="protein sequence ID" value="WDI30295.1"/>
    <property type="molecule type" value="Genomic_DNA"/>
</dbReference>
<dbReference type="Proteomes" id="UP001214043">
    <property type="component" value="Chromosome"/>
</dbReference>
<evidence type="ECO:0000256" key="4">
    <source>
        <dbReference type="SAM" id="SignalP"/>
    </source>
</evidence>
<protein>
    <recommendedName>
        <fullName evidence="7">Peptidase family M49</fullName>
    </recommendedName>
</protein>
<organism evidence="5 6">
    <name type="scientific">Hyphococcus flavus</name>
    <dbReference type="NCBI Taxonomy" id="1866326"/>
    <lineage>
        <taxon>Bacteria</taxon>
        <taxon>Pseudomonadati</taxon>
        <taxon>Pseudomonadota</taxon>
        <taxon>Alphaproteobacteria</taxon>
        <taxon>Parvularculales</taxon>
        <taxon>Parvularculaceae</taxon>
        <taxon>Hyphococcus</taxon>
    </lineage>
</organism>
<dbReference type="InterPro" id="IPR039461">
    <property type="entry name" value="Peptidase_M49"/>
</dbReference>
<evidence type="ECO:0000313" key="6">
    <source>
        <dbReference type="Proteomes" id="UP001214043"/>
    </source>
</evidence>
<reference evidence="5" key="1">
    <citation type="submission" date="2023-02" db="EMBL/GenBank/DDBJ databases">
        <title>Genome sequence of Hyphococcus flavus.</title>
        <authorList>
            <person name="Rong J.-C."/>
            <person name="Zhao Q."/>
            <person name="Yi M."/>
            <person name="Wu J.-Y."/>
        </authorList>
    </citation>
    <scope>NUCLEOTIDE SEQUENCE</scope>
    <source>
        <strain evidence="5">MCCC 1K03223</strain>
    </source>
</reference>
<dbReference type="Gene3D" id="3.30.540.30">
    <property type="match status" value="1"/>
</dbReference>
<keyword evidence="1" id="KW-0479">Metal-binding</keyword>
<dbReference type="AlphaFoldDB" id="A0AAF0CB91"/>
<keyword evidence="2" id="KW-0378">Hydrolase</keyword>
<dbReference type="KEGG" id="hfl:PUV54_10030"/>
<dbReference type="Pfam" id="PF03571">
    <property type="entry name" value="Peptidase_M49"/>
    <property type="match status" value="1"/>
</dbReference>